<proteinExistence type="predicted"/>
<organism evidence="2 3">
    <name type="scientific">Morus notabilis</name>
    <dbReference type="NCBI Taxonomy" id="981085"/>
    <lineage>
        <taxon>Eukaryota</taxon>
        <taxon>Viridiplantae</taxon>
        <taxon>Streptophyta</taxon>
        <taxon>Embryophyta</taxon>
        <taxon>Tracheophyta</taxon>
        <taxon>Spermatophyta</taxon>
        <taxon>Magnoliopsida</taxon>
        <taxon>eudicotyledons</taxon>
        <taxon>Gunneridae</taxon>
        <taxon>Pentapetalae</taxon>
        <taxon>rosids</taxon>
        <taxon>fabids</taxon>
        <taxon>Rosales</taxon>
        <taxon>Moraceae</taxon>
        <taxon>Moreae</taxon>
        <taxon>Morus</taxon>
    </lineage>
</organism>
<keyword evidence="3" id="KW-1185">Reference proteome</keyword>
<feature type="region of interest" description="Disordered" evidence="1">
    <location>
        <begin position="1"/>
        <end position="24"/>
    </location>
</feature>
<dbReference type="EMBL" id="KE344583">
    <property type="protein sequence ID" value="EXB69302.1"/>
    <property type="molecule type" value="Genomic_DNA"/>
</dbReference>
<evidence type="ECO:0000256" key="1">
    <source>
        <dbReference type="SAM" id="MobiDB-lite"/>
    </source>
</evidence>
<evidence type="ECO:0000313" key="3">
    <source>
        <dbReference type="Proteomes" id="UP000030645"/>
    </source>
</evidence>
<accession>W9R4X2</accession>
<name>W9R4X2_9ROSA</name>
<dbReference type="AlphaFoldDB" id="W9R4X2"/>
<protein>
    <submittedName>
        <fullName evidence="2">Uncharacterized protein</fullName>
    </submittedName>
</protein>
<sequence>MRNGKRGFLAGSSTERKEAKTYSPRAFGRRFGQGFWEEIDPEKLMRRNGKSLVDKRSVTFGH</sequence>
<reference evidence="3" key="1">
    <citation type="submission" date="2013-01" db="EMBL/GenBank/DDBJ databases">
        <title>Draft Genome Sequence of a Mulberry Tree, Morus notabilis C.K. Schneid.</title>
        <authorList>
            <person name="He N."/>
            <person name="Zhao S."/>
        </authorList>
    </citation>
    <scope>NUCLEOTIDE SEQUENCE</scope>
</reference>
<gene>
    <name evidence="2" type="ORF">L484_002860</name>
</gene>
<evidence type="ECO:0000313" key="2">
    <source>
        <dbReference type="EMBL" id="EXB69302.1"/>
    </source>
</evidence>
<dbReference type="Proteomes" id="UP000030645">
    <property type="component" value="Unassembled WGS sequence"/>
</dbReference>